<keyword evidence="2" id="KW-1133">Transmembrane helix</keyword>
<name>A0A371D8J9_9APHY</name>
<dbReference type="Proteomes" id="UP000256964">
    <property type="component" value="Unassembled WGS sequence"/>
</dbReference>
<evidence type="ECO:0000256" key="2">
    <source>
        <dbReference type="SAM" id="Phobius"/>
    </source>
</evidence>
<keyword evidence="4" id="KW-1185">Reference proteome</keyword>
<keyword evidence="2" id="KW-0812">Transmembrane</keyword>
<sequence>MDNDRKSTVSSFYGGRRSGDALNTDFHLPPGAARPRGDSTSSFYGLDGAGNRYSRADPFDTPTAGYNQGSYVAPGRTEPVKGGGDEEAAWDVYADFNNAGPRYSTAFGMGDNGSYRQVPSPTPYSPGSAGFTKGSAASVAGEQTLGGNVEMVTVPALGPEWKAEELRGMSKKAKREEKIENLSTKWKRWTRGETGLCGSYFTRRFTAWFVFGLCVAVALILAFTIPRVPSFSLNQAEPLSPATSPFNKTIPTEFSRSPANFSFPGSMQLQADTGSNYLPLTFKNIHGTVFDLTTERPVATGDTGHLTLPAHSLPVFNLNLNFTYAAVNDSDATWNNWYNGCRNKAIYTNNERPAVQFRLVLEMNIAGLIGTKSASTQVNDAACPIELPLNSV</sequence>
<accession>A0A371D8J9</accession>
<feature type="region of interest" description="Disordered" evidence="1">
    <location>
        <begin position="1"/>
        <end position="45"/>
    </location>
</feature>
<dbReference type="AlphaFoldDB" id="A0A371D8J9"/>
<proteinExistence type="predicted"/>
<evidence type="ECO:0000313" key="4">
    <source>
        <dbReference type="Proteomes" id="UP000256964"/>
    </source>
</evidence>
<dbReference type="EMBL" id="KZ857409">
    <property type="protein sequence ID" value="RDX48859.1"/>
    <property type="molecule type" value="Genomic_DNA"/>
</dbReference>
<feature type="region of interest" description="Disordered" evidence="1">
    <location>
        <begin position="65"/>
        <end position="84"/>
    </location>
</feature>
<feature type="transmembrane region" description="Helical" evidence="2">
    <location>
        <begin position="205"/>
        <end position="225"/>
    </location>
</feature>
<dbReference type="STRING" id="139420.A0A371D8J9"/>
<evidence type="ECO:0000256" key="1">
    <source>
        <dbReference type="SAM" id="MobiDB-lite"/>
    </source>
</evidence>
<gene>
    <name evidence="3" type="ORF">OH76DRAFT_634628</name>
</gene>
<dbReference type="OrthoDB" id="5582002at2759"/>
<evidence type="ECO:0000313" key="3">
    <source>
        <dbReference type="EMBL" id="RDX48859.1"/>
    </source>
</evidence>
<protein>
    <submittedName>
        <fullName evidence="3">Uncharacterized protein</fullName>
    </submittedName>
</protein>
<keyword evidence="2" id="KW-0472">Membrane</keyword>
<reference evidence="3 4" key="1">
    <citation type="journal article" date="2018" name="Biotechnol. Biofuels">
        <title>Integrative visual omics of the white-rot fungus Polyporus brumalis exposes the biotechnological potential of its oxidative enzymes for delignifying raw plant biomass.</title>
        <authorList>
            <person name="Miyauchi S."/>
            <person name="Rancon A."/>
            <person name="Drula E."/>
            <person name="Hage H."/>
            <person name="Chaduli D."/>
            <person name="Favel A."/>
            <person name="Grisel S."/>
            <person name="Henrissat B."/>
            <person name="Herpoel-Gimbert I."/>
            <person name="Ruiz-Duenas F.J."/>
            <person name="Chevret D."/>
            <person name="Hainaut M."/>
            <person name="Lin J."/>
            <person name="Wang M."/>
            <person name="Pangilinan J."/>
            <person name="Lipzen A."/>
            <person name="Lesage-Meessen L."/>
            <person name="Navarro D."/>
            <person name="Riley R."/>
            <person name="Grigoriev I.V."/>
            <person name="Zhou S."/>
            <person name="Raouche S."/>
            <person name="Rosso M.N."/>
        </authorList>
    </citation>
    <scope>NUCLEOTIDE SEQUENCE [LARGE SCALE GENOMIC DNA]</scope>
    <source>
        <strain evidence="3 4">BRFM 1820</strain>
    </source>
</reference>
<organism evidence="3 4">
    <name type="scientific">Lentinus brumalis</name>
    <dbReference type="NCBI Taxonomy" id="2498619"/>
    <lineage>
        <taxon>Eukaryota</taxon>
        <taxon>Fungi</taxon>
        <taxon>Dikarya</taxon>
        <taxon>Basidiomycota</taxon>
        <taxon>Agaricomycotina</taxon>
        <taxon>Agaricomycetes</taxon>
        <taxon>Polyporales</taxon>
        <taxon>Polyporaceae</taxon>
        <taxon>Lentinus</taxon>
    </lineage>
</organism>